<proteinExistence type="predicted"/>
<reference evidence="1 2" key="1">
    <citation type="submission" date="2014-09" db="EMBL/GenBank/DDBJ databases">
        <authorList>
            <person name="Magalhaes I.L.F."/>
            <person name="Oliveira U."/>
            <person name="Santos F.R."/>
            <person name="Vidigal T.H.D.A."/>
            <person name="Brescovit A.D."/>
            <person name="Santos A.J."/>
        </authorList>
    </citation>
    <scope>NUCLEOTIDE SEQUENCE [LARGE SCALE GENOMIC DNA]</scope>
</reference>
<protein>
    <submittedName>
        <fullName evidence="1">Uncharacterized protein</fullName>
    </submittedName>
</protein>
<accession>A0A0P1BP54</accession>
<name>A0A0P1BP54_9BASI</name>
<keyword evidence="2" id="KW-1185">Reference proteome</keyword>
<dbReference type="Proteomes" id="UP000054845">
    <property type="component" value="Unassembled WGS sequence"/>
</dbReference>
<sequence>MIVMDRKGRLALKSHECLYRVSRRFRRHAKTPETTSQEHSQSRPCFKTADLRQVCSQASSVRHLRLHRHIVCMHPARITYRSRSAEEELQIAATDGQVVLESTIKNLNR</sequence>
<organism evidence="1 2">
    <name type="scientific">Ceraceosorus bombacis</name>
    <dbReference type="NCBI Taxonomy" id="401625"/>
    <lineage>
        <taxon>Eukaryota</taxon>
        <taxon>Fungi</taxon>
        <taxon>Dikarya</taxon>
        <taxon>Basidiomycota</taxon>
        <taxon>Ustilaginomycotina</taxon>
        <taxon>Exobasidiomycetes</taxon>
        <taxon>Ceraceosorales</taxon>
        <taxon>Ceraceosoraceae</taxon>
        <taxon>Ceraceosorus</taxon>
    </lineage>
</organism>
<dbReference type="AlphaFoldDB" id="A0A0P1BP54"/>
<dbReference type="EMBL" id="CCYA01000269">
    <property type="protein sequence ID" value="CEH18053.1"/>
    <property type="molecule type" value="Genomic_DNA"/>
</dbReference>
<evidence type="ECO:0000313" key="2">
    <source>
        <dbReference type="Proteomes" id="UP000054845"/>
    </source>
</evidence>
<evidence type="ECO:0000313" key="1">
    <source>
        <dbReference type="EMBL" id="CEH18053.1"/>
    </source>
</evidence>